<dbReference type="GO" id="GO:0009897">
    <property type="term" value="C:external side of plasma membrane"/>
    <property type="evidence" value="ECO:0007669"/>
    <property type="project" value="TreeGrafter"/>
</dbReference>
<organism evidence="4 5">
    <name type="scientific">Toxostoma redivivum</name>
    <name type="common">California thrasher</name>
    <dbReference type="NCBI Taxonomy" id="99882"/>
    <lineage>
        <taxon>Eukaryota</taxon>
        <taxon>Metazoa</taxon>
        <taxon>Chordata</taxon>
        <taxon>Craniata</taxon>
        <taxon>Vertebrata</taxon>
        <taxon>Euteleostomi</taxon>
        <taxon>Archelosauria</taxon>
        <taxon>Archosauria</taxon>
        <taxon>Dinosauria</taxon>
        <taxon>Saurischia</taxon>
        <taxon>Theropoda</taxon>
        <taxon>Coelurosauria</taxon>
        <taxon>Aves</taxon>
        <taxon>Neognathae</taxon>
        <taxon>Neoaves</taxon>
        <taxon>Telluraves</taxon>
        <taxon>Australaves</taxon>
        <taxon>Passeriformes</taxon>
        <taxon>Mimidae</taxon>
        <taxon>Toxostoma</taxon>
    </lineage>
</organism>
<dbReference type="AlphaFoldDB" id="A0A7K5IUB9"/>
<dbReference type="PANTHER" id="PTHR11481:SF64">
    <property type="entry name" value="FC RECEPTOR-LIKE PROTEIN 4"/>
    <property type="match status" value="1"/>
</dbReference>
<dbReference type="InterPro" id="IPR036179">
    <property type="entry name" value="Ig-like_dom_sf"/>
</dbReference>
<dbReference type="GO" id="GO:0006955">
    <property type="term" value="P:immune response"/>
    <property type="evidence" value="ECO:0007669"/>
    <property type="project" value="TreeGrafter"/>
</dbReference>
<dbReference type="PROSITE" id="PS50835">
    <property type="entry name" value="IG_LIKE"/>
    <property type="match status" value="1"/>
</dbReference>
<keyword evidence="1" id="KW-0732">Signal</keyword>
<evidence type="ECO:0000256" key="2">
    <source>
        <dbReference type="ARBA" id="ARBA00023157"/>
    </source>
</evidence>
<feature type="domain" description="Ig-like" evidence="3">
    <location>
        <begin position="6"/>
        <end position="89"/>
    </location>
</feature>
<dbReference type="InterPro" id="IPR050488">
    <property type="entry name" value="Ig_Fc_receptor"/>
</dbReference>
<accession>A0A7K5IUB9</accession>
<dbReference type="EMBL" id="VXBI01006637">
    <property type="protein sequence ID" value="NWS85331.1"/>
    <property type="molecule type" value="Genomic_DNA"/>
</dbReference>
<dbReference type="SMART" id="SM00409">
    <property type="entry name" value="IG"/>
    <property type="match status" value="1"/>
</dbReference>
<protein>
    <submittedName>
        <fullName evidence="4">FCGR3 protein</fullName>
    </submittedName>
</protein>
<dbReference type="SUPFAM" id="SSF48726">
    <property type="entry name" value="Immunoglobulin"/>
    <property type="match status" value="1"/>
</dbReference>
<evidence type="ECO:0000256" key="1">
    <source>
        <dbReference type="ARBA" id="ARBA00022729"/>
    </source>
</evidence>
<evidence type="ECO:0000313" key="5">
    <source>
        <dbReference type="Proteomes" id="UP000523146"/>
    </source>
</evidence>
<dbReference type="InterPro" id="IPR013783">
    <property type="entry name" value="Ig-like_fold"/>
</dbReference>
<keyword evidence="2" id="KW-1015">Disulfide bond</keyword>
<comment type="caution">
    <text evidence="4">The sequence shown here is derived from an EMBL/GenBank/DDBJ whole genome shotgun (WGS) entry which is preliminary data.</text>
</comment>
<feature type="non-terminal residue" evidence="4">
    <location>
        <position position="91"/>
    </location>
</feature>
<dbReference type="PANTHER" id="PTHR11481">
    <property type="entry name" value="IMMUNOGLOBULIN FC RECEPTOR"/>
    <property type="match status" value="1"/>
</dbReference>
<dbReference type="GO" id="GO:0007166">
    <property type="term" value="P:cell surface receptor signaling pathway"/>
    <property type="evidence" value="ECO:0007669"/>
    <property type="project" value="TreeGrafter"/>
</dbReference>
<feature type="non-terminal residue" evidence="4">
    <location>
        <position position="1"/>
    </location>
</feature>
<dbReference type="GO" id="GO:0004888">
    <property type="term" value="F:transmembrane signaling receptor activity"/>
    <property type="evidence" value="ECO:0007669"/>
    <property type="project" value="TreeGrafter"/>
</dbReference>
<dbReference type="Pfam" id="PF13895">
    <property type="entry name" value="Ig_2"/>
    <property type="match status" value="1"/>
</dbReference>
<dbReference type="Gene3D" id="2.60.40.10">
    <property type="entry name" value="Immunoglobulins"/>
    <property type="match status" value="1"/>
</dbReference>
<dbReference type="InterPro" id="IPR003599">
    <property type="entry name" value="Ig_sub"/>
</dbReference>
<gene>
    <name evidence="4" type="primary">Fcgr3_1</name>
    <name evidence="4" type="ORF">TOXRED_R15801</name>
</gene>
<name>A0A7K5IUB9_TOXRE</name>
<dbReference type="Proteomes" id="UP000523146">
    <property type="component" value="Unassembled WGS sequence"/>
</dbReference>
<evidence type="ECO:0000313" key="4">
    <source>
        <dbReference type="EMBL" id="NWS85331.1"/>
    </source>
</evidence>
<evidence type="ECO:0000259" key="3">
    <source>
        <dbReference type="PROSITE" id="PS50835"/>
    </source>
</evidence>
<proteinExistence type="predicted"/>
<keyword evidence="5" id="KW-1185">Reference proteome</keyword>
<dbReference type="InterPro" id="IPR007110">
    <property type="entry name" value="Ig-like_dom"/>
</dbReference>
<sequence>GPPCPPDWLVLQVPAGALLEGDTVTLRCRGWKDNPVTTVLFFTDAKDLSVSPNGTELSLSPLQLQNSGRYRCGGWVLSEVSQSASVTVTVH</sequence>
<reference evidence="4 5" key="1">
    <citation type="submission" date="2019-09" db="EMBL/GenBank/DDBJ databases">
        <title>Bird 10,000 Genomes (B10K) Project - Family phase.</title>
        <authorList>
            <person name="Zhang G."/>
        </authorList>
    </citation>
    <scope>NUCLEOTIDE SEQUENCE [LARGE SCALE GENOMIC DNA]</scope>
    <source>
        <strain evidence="4">B10K-DU-002-15</strain>
        <tissue evidence="4">Muscle</tissue>
    </source>
</reference>